<reference evidence="1" key="1">
    <citation type="submission" date="2018-05" db="EMBL/GenBank/DDBJ databases">
        <authorList>
            <person name="Lanie J.A."/>
            <person name="Ng W.-L."/>
            <person name="Kazmierczak K.M."/>
            <person name="Andrzejewski T.M."/>
            <person name="Davidsen T.M."/>
            <person name="Wayne K.J."/>
            <person name="Tettelin H."/>
            <person name="Glass J.I."/>
            <person name="Rusch D."/>
            <person name="Podicherti R."/>
            <person name="Tsui H.-C.T."/>
            <person name="Winkler M.E."/>
        </authorList>
    </citation>
    <scope>NUCLEOTIDE SEQUENCE</scope>
</reference>
<accession>A0A381ZZJ2</accession>
<protein>
    <submittedName>
        <fullName evidence="1">Uncharacterized protein</fullName>
    </submittedName>
</protein>
<proteinExistence type="predicted"/>
<dbReference type="AlphaFoldDB" id="A0A381ZZJ2"/>
<gene>
    <name evidence="1" type="ORF">METZ01_LOCUS147582</name>
</gene>
<name>A0A381ZZJ2_9ZZZZ</name>
<feature type="non-terminal residue" evidence="1">
    <location>
        <position position="1"/>
    </location>
</feature>
<sequence>GHMGCHKMAAIWGWDVTLTKYTNPAYLKKSKRGTAKCELCKNPIKERSHYWKFEVAFKPKRIRCEEHPFRMSDKAQGRNAEVYAVQEYLEDWINGVNNAFLKGKEIDELLECAKTDLDRIAEEYEDGIMNTISELQQEESQEKVDKIRAGIDLIDETLSEIKDTRLTDCHNKLCIRASRDEQESYAQQIIDEVAI</sequence>
<dbReference type="EMBL" id="UINC01023313">
    <property type="protein sequence ID" value="SVA94728.1"/>
    <property type="molecule type" value="Genomic_DNA"/>
</dbReference>
<organism evidence="1">
    <name type="scientific">marine metagenome</name>
    <dbReference type="NCBI Taxonomy" id="408172"/>
    <lineage>
        <taxon>unclassified sequences</taxon>
        <taxon>metagenomes</taxon>
        <taxon>ecological metagenomes</taxon>
    </lineage>
</organism>
<evidence type="ECO:0000313" key="1">
    <source>
        <dbReference type="EMBL" id="SVA94728.1"/>
    </source>
</evidence>